<gene>
    <name evidence="2" type="ORF">A2954_01730</name>
</gene>
<reference evidence="2 3" key="1">
    <citation type="journal article" date="2016" name="Nat. Commun.">
        <title>Thousands of microbial genomes shed light on interconnected biogeochemical processes in an aquifer system.</title>
        <authorList>
            <person name="Anantharaman K."/>
            <person name="Brown C.T."/>
            <person name="Hug L.A."/>
            <person name="Sharon I."/>
            <person name="Castelle C.J."/>
            <person name="Probst A.J."/>
            <person name="Thomas B.C."/>
            <person name="Singh A."/>
            <person name="Wilkins M.J."/>
            <person name="Karaoz U."/>
            <person name="Brodie E.L."/>
            <person name="Williams K.H."/>
            <person name="Hubbard S.S."/>
            <person name="Banfield J.F."/>
        </authorList>
    </citation>
    <scope>NUCLEOTIDE SEQUENCE [LARGE SCALE GENOMIC DNA]</scope>
</reference>
<keyword evidence="1" id="KW-0812">Transmembrane</keyword>
<keyword evidence="1" id="KW-0472">Membrane</keyword>
<sequence length="64" mass="7364">MDIDSVRRYFSLFLAAISIFALIFIMYSIVVISKIAQDRKKKQEIQKGYAVEKITPSPTPLITR</sequence>
<organism evidence="2 3">
    <name type="scientific">Candidatus Roizmanbacteria bacterium RIFCSPLOWO2_01_FULL_37_12</name>
    <dbReference type="NCBI Taxonomy" id="1802056"/>
    <lineage>
        <taxon>Bacteria</taxon>
        <taxon>Candidatus Roizmaniibacteriota</taxon>
    </lineage>
</organism>
<accession>A0A1F7I9B8</accession>
<comment type="caution">
    <text evidence="2">The sequence shown here is derived from an EMBL/GenBank/DDBJ whole genome shotgun (WGS) entry which is preliminary data.</text>
</comment>
<proteinExistence type="predicted"/>
<evidence type="ECO:0000256" key="1">
    <source>
        <dbReference type="SAM" id="Phobius"/>
    </source>
</evidence>
<name>A0A1F7I9B8_9BACT</name>
<dbReference type="AlphaFoldDB" id="A0A1F7I9B8"/>
<protein>
    <submittedName>
        <fullName evidence="2">Uncharacterized protein</fullName>
    </submittedName>
</protein>
<evidence type="ECO:0000313" key="3">
    <source>
        <dbReference type="Proteomes" id="UP000177698"/>
    </source>
</evidence>
<keyword evidence="1" id="KW-1133">Transmembrane helix</keyword>
<dbReference type="EMBL" id="MGAG01000032">
    <property type="protein sequence ID" value="OGK39968.1"/>
    <property type="molecule type" value="Genomic_DNA"/>
</dbReference>
<feature type="transmembrane region" description="Helical" evidence="1">
    <location>
        <begin position="12"/>
        <end position="32"/>
    </location>
</feature>
<evidence type="ECO:0000313" key="2">
    <source>
        <dbReference type="EMBL" id="OGK39968.1"/>
    </source>
</evidence>
<dbReference type="Proteomes" id="UP000177698">
    <property type="component" value="Unassembled WGS sequence"/>
</dbReference>
<dbReference type="STRING" id="1802056.A2954_01730"/>